<dbReference type="Pfam" id="PF13692">
    <property type="entry name" value="Glyco_trans_1_4"/>
    <property type="match status" value="1"/>
</dbReference>
<reference evidence="2 3" key="1">
    <citation type="submission" date="2024-08" db="EMBL/GenBank/DDBJ databases">
        <title>Whole-genome sequencing of halo(alkali)philic microorganisms from hypersaline lakes.</title>
        <authorList>
            <person name="Sorokin D.Y."/>
            <person name="Merkel A.Y."/>
            <person name="Messina E."/>
            <person name="Yakimov M."/>
        </authorList>
    </citation>
    <scope>NUCLEOTIDE SEQUENCE [LARGE SCALE GENOMIC DNA]</scope>
    <source>
        <strain evidence="2 3">Cl-TMA</strain>
    </source>
</reference>
<dbReference type="Pfam" id="PF13439">
    <property type="entry name" value="Glyco_transf_4"/>
    <property type="match status" value="1"/>
</dbReference>
<dbReference type="EMBL" id="JBGUAW010000004">
    <property type="protein sequence ID" value="MFA9460557.1"/>
    <property type="molecule type" value="Genomic_DNA"/>
</dbReference>
<keyword evidence="2" id="KW-0808">Transferase</keyword>
<dbReference type="GO" id="GO:0016757">
    <property type="term" value="F:glycosyltransferase activity"/>
    <property type="evidence" value="ECO:0007669"/>
    <property type="project" value="UniProtKB-KW"/>
</dbReference>
<gene>
    <name evidence="2" type="ORF">ACERLL_06910</name>
</gene>
<dbReference type="SUPFAM" id="SSF53756">
    <property type="entry name" value="UDP-Glycosyltransferase/glycogen phosphorylase"/>
    <property type="match status" value="1"/>
</dbReference>
<evidence type="ECO:0000259" key="1">
    <source>
        <dbReference type="Pfam" id="PF13439"/>
    </source>
</evidence>
<dbReference type="CDD" id="cd03811">
    <property type="entry name" value="GT4_GT28_WabH-like"/>
    <property type="match status" value="1"/>
</dbReference>
<dbReference type="EC" id="2.4.-.-" evidence="2"/>
<dbReference type="PANTHER" id="PTHR12526">
    <property type="entry name" value="GLYCOSYLTRANSFERASE"/>
    <property type="match status" value="1"/>
</dbReference>
<keyword evidence="3" id="KW-1185">Reference proteome</keyword>
<dbReference type="Gene3D" id="3.40.50.2000">
    <property type="entry name" value="Glycogen Phosphorylase B"/>
    <property type="match status" value="2"/>
</dbReference>
<proteinExistence type="predicted"/>
<dbReference type="RefSeq" id="WP_373655340.1">
    <property type="nucleotide sequence ID" value="NZ_JBGUAW010000004.1"/>
</dbReference>
<organism evidence="2 3">
    <name type="scientific">Thiohalorhabdus methylotrophus</name>
    <dbReference type="NCBI Taxonomy" id="3242694"/>
    <lineage>
        <taxon>Bacteria</taxon>
        <taxon>Pseudomonadati</taxon>
        <taxon>Pseudomonadota</taxon>
        <taxon>Gammaproteobacteria</taxon>
        <taxon>Thiohalorhabdales</taxon>
        <taxon>Thiohalorhabdaceae</taxon>
        <taxon>Thiohalorhabdus</taxon>
    </lineage>
</organism>
<name>A0ABV4TTF4_9GAMM</name>
<feature type="domain" description="Glycosyltransferase subfamily 4-like N-terminal" evidence="1">
    <location>
        <begin position="16"/>
        <end position="173"/>
    </location>
</feature>
<dbReference type="PANTHER" id="PTHR12526:SF630">
    <property type="entry name" value="GLYCOSYLTRANSFERASE"/>
    <property type="match status" value="1"/>
</dbReference>
<keyword evidence="2" id="KW-0328">Glycosyltransferase</keyword>
<evidence type="ECO:0000313" key="2">
    <source>
        <dbReference type="EMBL" id="MFA9460557.1"/>
    </source>
</evidence>
<protein>
    <submittedName>
        <fullName evidence="2">Glycosyltransferase</fullName>
        <ecNumber evidence="2">2.4.-.-</ecNumber>
    </submittedName>
</protein>
<comment type="caution">
    <text evidence="2">The sequence shown here is derived from an EMBL/GenBank/DDBJ whole genome shotgun (WGS) entry which is preliminary data.</text>
</comment>
<sequence>MSPITHVAFLMPSAGWGGIERKNVHFANELARRGIRVDMLLSRSETPPYQDYLNESVHVRPLGARHKYSAVPKVKAYLDSEQPDVLITAKDHGAKVGIVAGRLSRAHTKIVLGIGNTLGTSETKLGRRLGVRLLYRLADRIIANSQGVADDLVESFGLPGKKVRVVFNPVVTDNLLDRCREPVDHPWLQGGRDFTTVLGCGRLSPQKDFPTLLRALAEVRMHRDCRLVVLGEGPERGNLRALAERLGITDAVDFPGFVDNSYAYMARTDLFVLSSRWEGLPNVLIEALACGAPCVATDCPSGPREILREGQYGRLVPMGDAQEMATAIGEGLDSPTPPAILREAADRFKAEAATDHLLEVLGEVAAPASPATVSSRTSADE</sequence>
<dbReference type="Proteomes" id="UP001575181">
    <property type="component" value="Unassembled WGS sequence"/>
</dbReference>
<accession>A0ABV4TTF4</accession>
<dbReference type="InterPro" id="IPR028098">
    <property type="entry name" value="Glyco_trans_4-like_N"/>
</dbReference>
<evidence type="ECO:0000313" key="3">
    <source>
        <dbReference type="Proteomes" id="UP001575181"/>
    </source>
</evidence>